<sequence>MTARERTVSPVICRGNGSFFIAGVVDLLFSDKDETFKDGNGMVAFETGELLSLIVPKGSQARPFFAQHDLARQANGPVAAGTLRPFALFYFVPTGPFQRAVPRHTASVIRRS</sequence>
<comment type="caution">
    <text evidence="1">The sequence shown here is derived from an EMBL/GenBank/DDBJ whole genome shotgun (WGS) entry which is preliminary data.</text>
</comment>
<gene>
    <name evidence="1" type="ORF">FYJ74_02925</name>
</gene>
<keyword evidence="2" id="KW-1185">Reference proteome</keyword>
<organism evidence="1 2">
    <name type="scientific">Pyramidobacter porci</name>
    <dbReference type="NCBI Taxonomy" id="2605789"/>
    <lineage>
        <taxon>Bacteria</taxon>
        <taxon>Thermotogati</taxon>
        <taxon>Synergistota</taxon>
        <taxon>Synergistia</taxon>
        <taxon>Synergistales</taxon>
        <taxon>Dethiosulfovibrionaceae</taxon>
        <taxon>Pyramidobacter</taxon>
    </lineage>
</organism>
<dbReference type="AlphaFoldDB" id="A0A6L5YA51"/>
<evidence type="ECO:0000313" key="2">
    <source>
        <dbReference type="Proteomes" id="UP000473699"/>
    </source>
</evidence>
<name>A0A6L5YA51_9BACT</name>
<dbReference type="EMBL" id="VUNH01000002">
    <property type="protein sequence ID" value="MST55005.1"/>
    <property type="molecule type" value="Genomic_DNA"/>
</dbReference>
<evidence type="ECO:0000313" key="1">
    <source>
        <dbReference type="EMBL" id="MST55005.1"/>
    </source>
</evidence>
<reference evidence="1 2" key="1">
    <citation type="submission" date="2019-08" db="EMBL/GenBank/DDBJ databases">
        <title>In-depth cultivation of the pig gut microbiome towards novel bacterial diversity and tailored functional studies.</title>
        <authorList>
            <person name="Wylensek D."/>
            <person name="Hitch T.C.A."/>
            <person name="Clavel T."/>
        </authorList>
    </citation>
    <scope>NUCLEOTIDE SEQUENCE [LARGE SCALE GENOMIC DNA]</scope>
    <source>
        <strain evidence="1 2">SM-530-WT-4B</strain>
    </source>
</reference>
<dbReference type="Proteomes" id="UP000473699">
    <property type="component" value="Unassembled WGS sequence"/>
</dbReference>
<dbReference type="RefSeq" id="WP_154528111.1">
    <property type="nucleotide sequence ID" value="NZ_VUNH01000002.1"/>
</dbReference>
<protein>
    <submittedName>
        <fullName evidence="1">Uncharacterized protein</fullName>
    </submittedName>
</protein>
<accession>A0A6L5YA51</accession>
<proteinExistence type="predicted"/>